<keyword evidence="3" id="KW-1185">Reference proteome</keyword>
<dbReference type="PANTHER" id="PTHR42951:SF4">
    <property type="entry name" value="ACYL-COENZYME A THIOESTERASE MBLAC2"/>
    <property type="match status" value="1"/>
</dbReference>
<dbReference type="EMBL" id="JAUSTP010000026">
    <property type="protein sequence ID" value="MDQ0190908.1"/>
    <property type="molecule type" value="Genomic_DNA"/>
</dbReference>
<dbReference type="InterPro" id="IPR001279">
    <property type="entry name" value="Metallo-B-lactamas"/>
</dbReference>
<sequence>MIEYKTQGVTVFQSALYQTTSTVIETPSCVLVVDPTWLPHEVADIRSYVDQVRRERPLYLLFTHSDWDHILAYRAFPDAVTIGSGGLANHPDKEGVLERIRQFDAEHYIRRPYELAYPEIDVVVHHDGQQLTLGDTTLTFYLAPGHTPCGIFSVVAQRGRAILLAGDYLSDVEIPFLSDSSERYEDTMRKAAQIFETHPVDLLVPGHGLCTADRDEMRLRQQQSLTYIETLRAFVRSGEADTEASNQLQAIMQAYPFARGLRAPHQENLALVRHELGRSPASKANSNAF</sequence>
<reference evidence="2 3" key="1">
    <citation type="submission" date="2023-07" db="EMBL/GenBank/DDBJ databases">
        <title>Genomic Encyclopedia of Type Strains, Phase IV (KMG-IV): sequencing the most valuable type-strain genomes for metagenomic binning, comparative biology and taxonomic classification.</title>
        <authorList>
            <person name="Goeker M."/>
        </authorList>
    </citation>
    <scope>NUCLEOTIDE SEQUENCE [LARGE SCALE GENOMIC DNA]</scope>
    <source>
        <strain evidence="2 3">DSM 4006</strain>
    </source>
</reference>
<protein>
    <submittedName>
        <fullName evidence="2">Glyoxylase-like metal-dependent hydrolase (Beta-lactamase superfamily II)</fullName>
    </submittedName>
</protein>
<dbReference type="Proteomes" id="UP001232973">
    <property type="component" value="Unassembled WGS sequence"/>
</dbReference>
<gene>
    <name evidence="2" type="ORF">J2S03_002775</name>
</gene>
<proteinExistence type="predicted"/>
<dbReference type="Pfam" id="PF00753">
    <property type="entry name" value="Lactamase_B"/>
    <property type="match status" value="1"/>
</dbReference>
<dbReference type="PANTHER" id="PTHR42951">
    <property type="entry name" value="METALLO-BETA-LACTAMASE DOMAIN-CONTAINING"/>
    <property type="match status" value="1"/>
</dbReference>
<name>A0ABT9XMF7_9BACL</name>
<dbReference type="InterPro" id="IPR050855">
    <property type="entry name" value="NDM-1-like"/>
</dbReference>
<dbReference type="RefSeq" id="WP_274456557.1">
    <property type="nucleotide sequence ID" value="NZ_CP067097.1"/>
</dbReference>
<comment type="caution">
    <text evidence="2">The sequence shown here is derived from an EMBL/GenBank/DDBJ whole genome shotgun (WGS) entry which is preliminary data.</text>
</comment>
<evidence type="ECO:0000259" key="1">
    <source>
        <dbReference type="SMART" id="SM00849"/>
    </source>
</evidence>
<feature type="domain" description="Metallo-beta-lactamase" evidence="1">
    <location>
        <begin position="18"/>
        <end position="207"/>
    </location>
</feature>
<dbReference type="SUPFAM" id="SSF56281">
    <property type="entry name" value="Metallo-hydrolase/oxidoreductase"/>
    <property type="match status" value="1"/>
</dbReference>
<dbReference type="InterPro" id="IPR036866">
    <property type="entry name" value="RibonucZ/Hydroxyglut_hydro"/>
</dbReference>
<dbReference type="Gene3D" id="3.60.15.10">
    <property type="entry name" value="Ribonuclease Z/Hydroxyacylglutathione hydrolase-like"/>
    <property type="match status" value="1"/>
</dbReference>
<dbReference type="SMART" id="SM00849">
    <property type="entry name" value="Lactamase_B"/>
    <property type="match status" value="1"/>
</dbReference>
<organism evidence="2 3">
    <name type="scientific">Alicyclobacillus cycloheptanicus</name>
    <dbReference type="NCBI Taxonomy" id="1457"/>
    <lineage>
        <taxon>Bacteria</taxon>
        <taxon>Bacillati</taxon>
        <taxon>Bacillota</taxon>
        <taxon>Bacilli</taxon>
        <taxon>Bacillales</taxon>
        <taxon>Alicyclobacillaceae</taxon>
        <taxon>Alicyclobacillus</taxon>
    </lineage>
</organism>
<evidence type="ECO:0000313" key="2">
    <source>
        <dbReference type="EMBL" id="MDQ0190908.1"/>
    </source>
</evidence>
<evidence type="ECO:0000313" key="3">
    <source>
        <dbReference type="Proteomes" id="UP001232973"/>
    </source>
</evidence>
<accession>A0ABT9XMF7</accession>